<dbReference type="Gene3D" id="3.30.465.10">
    <property type="match status" value="1"/>
</dbReference>
<protein>
    <recommendedName>
        <fullName evidence="6">Xanthine dehydrogenase</fullName>
        <ecNumber evidence="5">1.17.1.4</ecNumber>
    </recommendedName>
</protein>
<feature type="binding site" evidence="22">
    <location>
        <begin position="258"/>
        <end position="265"/>
    </location>
    <ligand>
        <name>FAD</name>
        <dbReference type="ChEBI" id="CHEBI:57692"/>
    </ligand>
</feature>
<dbReference type="GO" id="GO:0005777">
    <property type="term" value="C:peroxisome"/>
    <property type="evidence" value="ECO:0007669"/>
    <property type="project" value="UniProtKB-SubCell"/>
</dbReference>
<dbReference type="FunFam" id="3.30.365.10:FF:000003">
    <property type="entry name" value="Aldehyde oxidase 1"/>
    <property type="match status" value="1"/>
</dbReference>
<dbReference type="Pfam" id="PF01315">
    <property type="entry name" value="Ald_Xan_dh_C"/>
    <property type="match status" value="1"/>
</dbReference>
<evidence type="ECO:0000256" key="15">
    <source>
        <dbReference type="ARBA" id="ARBA00023027"/>
    </source>
</evidence>
<dbReference type="Gene3D" id="3.10.20.30">
    <property type="match status" value="1"/>
</dbReference>
<dbReference type="Pfam" id="PF20256">
    <property type="entry name" value="MoCoBD_2"/>
    <property type="match status" value="1"/>
</dbReference>
<evidence type="ECO:0000256" key="18">
    <source>
        <dbReference type="ARBA" id="ARBA00049017"/>
    </source>
</evidence>
<comment type="subcellular location">
    <subcellularLocation>
        <location evidence="2">Peroxisome</location>
    </subcellularLocation>
</comment>
<dbReference type="InterPro" id="IPR006058">
    <property type="entry name" value="2Fe2S_fd_BS"/>
</dbReference>
<dbReference type="Pfam" id="PF00111">
    <property type="entry name" value="Fer2"/>
    <property type="match status" value="1"/>
</dbReference>
<reference evidence="27" key="1">
    <citation type="submission" date="2018-04" db="EMBL/GenBank/DDBJ databases">
        <authorList>
            <person name="Go L.Y."/>
            <person name="Mitchell J.A."/>
        </authorList>
    </citation>
    <scope>NUCLEOTIDE SEQUENCE</scope>
    <source>
        <tissue evidence="27">Whole organism</tissue>
    </source>
</reference>
<dbReference type="GO" id="GO:0004854">
    <property type="term" value="F:xanthine dehydrogenase activity"/>
    <property type="evidence" value="ECO:0007669"/>
    <property type="project" value="UniProtKB-EC"/>
</dbReference>
<comment type="cofactor">
    <cofactor evidence="1 22">
        <name>FAD</name>
        <dbReference type="ChEBI" id="CHEBI:57692"/>
    </cofactor>
</comment>
<dbReference type="InterPro" id="IPR016166">
    <property type="entry name" value="FAD-bd_PCMH"/>
</dbReference>
<dbReference type="GO" id="GO:0051537">
    <property type="term" value="F:2 iron, 2 sulfur cluster binding"/>
    <property type="evidence" value="ECO:0007669"/>
    <property type="project" value="UniProtKB-KW"/>
</dbReference>
<feature type="domain" description="2Fe-2S ferredoxin-type" evidence="25">
    <location>
        <begin position="6"/>
        <end position="93"/>
    </location>
</feature>
<comment type="cofactor">
    <cofactor evidence="23">
        <name>Mo-molybdopterin</name>
        <dbReference type="ChEBI" id="CHEBI:71302"/>
    </cofactor>
    <text evidence="23">Binds 1 Mo-molybdopterin (Mo-MPT) cofactor per subunit.</text>
</comment>
<dbReference type="SMART" id="SM01008">
    <property type="entry name" value="Ald_Xan_dh_C"/>
    <property type="match status" value="1"/>
</dbReference>
<keyword evidence="10 23" id="KW-0479">Metal-binding</keyword>
<name>A0A336MHG6_CULSO</name>
<evidence type="ECO:0000256" key="4">
    <source>
        <dbReference type="ARBA" id="ARBA00011738"/>
    </source>
</evidence>
<feature type="binding site" evidence="22">
    <location>
        <position position="811"/>
    </location>
    <ligand>
        <name>substrate</name>
    </ligand>
</feature>
<dbReference type="GO" id="GO:0071949">
    <property type="term" value="F:FAD binding"/>
    <property type="evidence" value="ECO:0007669"/>
    <property type="project" value="InterPro"/>
</dbReference>
<evidence type="ECO:0000256" key="6">
    <source>
        <dbReference type="ARBA" id="ARBA00019394"/>
    </source>
</evidence>
<dbReference type="EMBL" id="UFQT01000874">
    <property type="protein sequence ID" value="SSX27767.1"/>
    <property type="molecule type" value="Genomic_DNA"/>
</dbReference>
<dbReference type="SUPFAM" id="SSF56003">
    <property type="entry name" value="Molybdenum cofactor-binding domain"/>
    <property type="match status" value="1"/>
</dbReference>
<dbReference type="PROSITE" id="PS51085">
    <property type="entry name" value="2FE2S_FER_2"/>
    <property type="match status" value="1"/>
</dbReference>
<dbReference type="InterPro" id="IPR002346">
    <property type="entry name" value="Mopterin_DH_FAD-bd"/>
</dbReference>
<dbReference type="Pfam" id="PF01799">
    <property type="entry name" value="Fer2_2"/>
    <property type="match status" value="1"/>
</dbReference>
<feature type="binding site" evidence="23">
    <location>
        <position position="53"/>
    </location>
    <ligand>
        <name>[2Fe-2S] cluster</name>
        <dbReference type="ChEBI" id="CHEBI:190135"/>
        <label>1</label>
    </ligand>
</feature>
<evidence type="ECO:0000259" key="25">
    <source>
        <dbReference type="PROSITE" id="PS51085"/>
    </source>
</evidence>
<dbReference type="FunFam" id="3.30.465.10:FF:000004">
    <property type="entry name" value="Xanthine dehydrogenase/oxidase"/>
    <property type="match status" value="1"/>
</dbReference>
<dbReference type="Gene3D" id="3.90.1170.50">
    <property type="entry name" value="Aldehyde oxidase/xanthine dehydrogenase, a/b hammerhead"/>
    <property type="match status" value="1"/>
</dbReference>
<feature type="binding site" evidence="23">
    <location>
        <position position="807"/>
    </location>
    <ligand>
        <name>Mo-molybdopterin</name>
        <dbReference type="ChEBI" id="CHEBI:71302"/>
    </ligand>
    <ligandPart>
        <name>Mo</name>
        <dbReference type="ChEBI" id="CHEBI:28685"/>
    </ligandPart>
</feature>
<feature type="domain" description="FAD-binding PCMH-type" evidence="26">
    <location>
        <begin position="230"/>
        <end position="420"/>
    </location>
</feature>
<evidence type="ECO:0000256" key="23">
    <source>
        <dbReference type="PIRSR" id="PIRSR000127-3"/>
    </source>
</evidence>
<organism evidence="28">
    <name type="scientific">Culicoides sonorensis</name>
    <name type="common">Biting midge</name>
    <dbReference type="NCBI Taxonomy" id="179676"/>
    <lineage>
        <taxon>Eukaryota</taxon>
        <taxon>Metazoa</taxon>
        <taxon>Ecdysozoa</taxon>
        <taxon>Arthropoda</taxon>
        <taxon>Hexapoda</taxon>
        <taxon>Insecta</taxon>
        <taxon>Pterygota</taxon>
        <taxon>Neoptera</taxon>
        <taxon>Endopterygota</taxon>
        <taxon>Diptera</taxon>
        <taxon>Nematocera</taxon>
        <taxon>Chironomoidea</taxon>
        <taxon>Ceratopogonidae</taxon>
        <taxon>Ceratopogoninae</taxon>
        <taxon>Culicoides</taxon>
        <taxon>Monoculicoides</taxon>
    </lineage>
</organism>
<evidence type="ECO:0000256" key="17">
    <source>
        <dbReference type="ARBA" id="ARBA00034078"/>
    </source>
</evidence>
<dbReference type="PROSITE" id="PS00197">
    <property type="entry name" value="2FE2S_FER_1"/>
    <property type="match status" value="1"/>
</dbReference>
<evidence type="ECO:0000256" key="10">
    <source>
        <dbReference type="ARBA" id="ARBA00022723"/>
    </source>
</evidence>
<keyword evidence="9 23" id="KW-0001">2Fe-2S</keyword>
<dbReference type="InterPro" id="IPR016167">
    <property type="entry name" value="FAD-bd_PCMH_sub1"/>
</dbReference>
<evidence type="ECO:0000256" key="22">
    <source>
        <dbReference type="PIRSR" id="PIRSR000127-2"/>
    </source>
</evidence>
<dbReference type="PROSITE" id="PS51387">
    <property type="entry name" value="FAD_PCMH"/>
    <property type="match status" value="1"/>
</dbReference>
<comment type="function">
    <text evidence="20">Key enzyme in purine degradation. Catalyzes the oxidation of hypoxanthine to xanthine. Catalyzes the oxidation of xanthine to uric acid.</text>
</comment>
<evidence type="ECO:0000256" key="14">
    <source>
        <dbReference type="ARBA" id="ARBA00023014"/>
    </source>
</evidence>
<dbReference type="CDD" id="cd00207">
    <property type="entry name" value="fer2"/>
    <property type="match status" value="1"/>
</dbReference>
<dbReference type="InterPro" id="IPR005107">
    <property type="entry name" value="CO_DH_flav_C"/>
</dbReference>
<feature type="binding site" evidence="22">
    <location>
        <position position="338"/>
    </location>
    <ligand>
        <name>FAD</name>
        <dbReference type="ChEBI" id="CHEBI:57692"/>
    </ligand>
</feature>
<sequence length="1346" mass="150869">MDFKAGPLIFFVNGKKIVEPNPQPEQLLLHYLRENLHLTGTKEGCSEGGCGACTVMLSKYNRTTNEIKHFAVVACLIPVCSVHGMAITTIEGIGNTREKLHPVQERIAKAHGIQCGFCTPGFVMSMYALLRNEPVPKIEDIEKAFQGNLCRCTGYRPIFDGYKTFSKEFKEKQMNGNQSCALGEKCCKNKNVEFKLFDETEFAPYDPTQEIIFPPELKSSDVLDKDFLIFKNSSLSWFRPVTLHQLKWIKMEYPDSRILAGNTEIGIEIQTKPVNFKNLIFVDKIPEMNFITSDSDGIKFGANVTLSDLEKFLKIEISKGEKSKLSLYKALLETLHWFSGTQIRNVATAVGNIMTASPISDLNPVFLVSSARKNFRLEVLCSDGTMKTVTMDSNFFTGYRQTILNKSDTVLSIFIPRSGPNDYYVSLKQSRRREDDIAIVNFAIKISIGTNSRYINCAVDDIQIAFGGLGPQIIMPLSDPEFGFKGVNRRFDRALLSFATTALIKYLIKNLPKNAPGGEVTYRQSLAARFMFKAFWKIYYEFSGKPELFFKMNIDEEKIPIKSLQLFEKVDDAQNEADPVGRPMVVASAYKQSTGEAIFCDDIPRFENELALVLVTSTKAHAKILNINADEALKQEGVRGFFSAKDLTPEKNQFGLILNDETVFSDGLVKCYGEVVGAIVAETKSQARIVSRFVKIEYEELPSIFTIEEAIEKKSFFNDEPMKLENGDVDNAFNEAFACLEGTFRTGKQEHFYLEPQSSIVVPRDSDEMEIFSATQWPENIQKRAAQVMGVPQSKITVRVKRIGGGFGGKETRCLLIALPCVVAADKLKQPVRCTLTRQEDMLITGTRNSILFKYKVGFTKDGYLTGLDVKLWLNAGCTMDYSCLVVQRAIFHVQNAYNIPNIRCRGWTCKTNTVSNTAFRGFGSPQSMMIAEEAIRQVARYLKVDYVTLMDKNLYREGHLTHYNQKLVNCNVERCFREVLASSCYESRKAEVAKFNEEHGYNKRGITVVPTVFGLGYVPVFLNQAGALIHVYTDGSVLLSHGGVEIGQGLHTKMIQIASRTLEIPADFIHIQETATDKVPNASSTAASTASDLNGMAVLNTCQIIKERIAPYKAKYPDKDWKYWIHNAYMDRVSLSATGFFKQTDIGYDEKTNQGNAFYYFVYGAAVAEVEIDVYTGDHLVHRVDIVMDLGRSINPAVDVGQIEGAFMQGYGLYTMEEIWFYPDGRQHTLGPSTYKIPTLNDIPKEFNVSLLTGVPNPRAVCSSKAVGEPPLFMASAVFFAIKEAIIAARAEINQSPEFEFNAPATAARIHLACDENYTTRFMDKNGANDAEQTSNNDRPWAFPV</sequence>
<feature type="binding site" evidence="23">
    <location>
        <position position="50"/>
    </location>
    <ligand>
        <name>[2Fe-2S] cluster</name>
        <dbReference type="ChEBI" id="CHEBI:190135"/>
        <label>1</label>
    </ligand>
</feature>
<keyword evidence="12" id="KW-0560">Oxidoreductase</keyword>
<comment type="catalytic activity">
    <reaction evidence="19">
        <text>hypoxanthine + NAD(+) + H2O = xanthine + NADH + H(+)</text>
        <dbReference type="Rhea" id="RHEA:24670"/>
        <dbReference type="ChEBI" id="CHEBI:15377"/>
        <dbReference type="ChEBI" id="CHEBI:15378"/>
        <dbReference type="ChEBI" id="CHEBI:17368"/>
        <dbReference type="ChEBI" id="CHEBI:17712"/>
        <dbReference type="ChEBI" id="CHEBI:57540"/>
        <dbReference type="ChEBI" id="CHEBI:57945"/>
        <dbReference type="EC" id="1.17.1.4"/>
    </reaction>
</comment>
<evidence type="ECO:0000256" key="2">
    <source>
        <dbReference type="ARBA" id="ARBA00004275"/>
    </source>
</evidence>
<feature type="binding site" evidence="22">
    <location>
        <position position="428"/>
    </location>
    <ligand>
        <name>FAD</name>
        <dbReference type="ChEBI" id="CHEBI:57692"/>
    </ligand>
</feature>
<dbReference type="FunFam" id="3.10.20.30:FF:000015">
    <property type="entry name" value="Aldehyde oxidase 1"/>
    <property type="match status" value="1"/>
</dbReference>
<dbReference type="InterPro" id="IPR012675">
    <property type="entry name" value="Beta-grasp_dom_sf"/>
</dbReference>
<dbReference type="InterPro" id="IPR002888">
    <property type="entry name" value="2Fe-2S-bd"/>
</dbReference>
<dbReference type="SUPFAM" id="SSF56176">
    <property type="entry name" value="FAD-binding/transporter-associated domain-like"/>
    <property type="match status" value="1"/>
</dbReference>
<feature type="binding site" evidence="22">
    <location>
        <position position="889"/>
    </location>
    <ligand>
        <name>substrate</name>
    </ligand>
</feature>
<dbReference type="OMA" id="RCWQECE"/>
<dbReference type="InterPro" id="IPR036010">
    <property type="entry name" value="2Fe-2S_ferredoxin-like_sf"/>
</dbReference>
<evidence type="ECO:0000256" key="7">
    <source>
        <dbReference type="ARBA" id="ARBA00022505"/>
    </source>
</evidence>
<dbReference type="PANTHER" id="PTHR45444">
    <property type="entry name" value="XANTHINE DEHYDROGENASE"/>
    <property type="match status" value="1"/>
</dbReference>
<dbReference type="Pfam" id="PF00941">
    <property type="entry name" value="FAD_binding_5"/>
    <property type="match status" value="1"/>
</dbReference>
<dbReference type="InterPro" id="IPR008274">
    <property type="entry name" value="AldOxase/xan_DH_MoCoBD1"/>
</dbReference>
<feature type="binding site" evidence="22">
    <location>
        <position position="923"/>
    </location>
    <ligand>
        <name>substrate</name>
    </ligand>
</feature>
<dbReference type="SUPFAM" id="SSF54665">
    <property type="entry name" value="CO dehydrogenase molybdoprotein N-domain-like"/>
    <property type="match status" value="1"/>
</dbReference>
<evidence type="ECO:0000256" key="20">
    <source>
        <dbReference type="ARBA" id="ARBA00053333"/>
    </source>
</evidence>
<feature type="binding site" evidence="22">
    <location>
        <position position="361"/>
    </location>
    <ligand>
        <name>FAD</name>
        <dbReference type="ChEBI" id="CHEBI:57692"/>
    </ligand>
</feature>
<dbReference type="InterPro" id="IPR036683">
    <property type="entry name" value="CO_DH_flav_C_dom_sf"/>
</dbReference>
<dbReference type="FunFam" id="3.90.1170.50:FF:000001">
    <property type="entry name" value="Aldehyde oxidase 1"/>
    <property type="match status" value="1"/>
</dbReference>
<evidence type="ECO:0000256" key="8">
    <source>
        <dbReference type="ARBA" id="ARBA00022630"/>
    </source>
</evidence>
<dbReference type="InterPro" id="IPR016208">
    <property type="entry name" value="Ald_Oxase/xanthine_DH-like"/>
</dbReference>
<accession>A0A336MHG6</accession>
<dbReference type="InterPro" id="IPR000674">
    <property type="entry name" value="Ald_Oxase/Xan_DH_a/b"/>
</dbReference>
<dbReference type="InterPro" id="IPR037165">
    <property type="entry name" value="AldOxase/xan_DH_Mopterin-bd_sf"/>
</dbReference>
<evidence type="ECO:0000256" key="13">
    <source>
        <dbReference type="ARBA" id="ARBA00023004"/>
    </source>
</evidence>
<feature type="binding site" evidence="23">
    <location>
        <position position="921"/>
    </location>
    <ligand>
        <name>Mo-molybdopterin</name>
        <dbReference type="ChEBI" id="CHEBI:71302"/>
    </ligand>
    <ligandPart>
        <name>Mo</name>
        <dbReference type="ChEBI" id="CHEBI:28685"/>
    </ligandPart>
</feature>
<evidence type="ECO:0000256" key="12">
    <source>
        <dbReference type="ARBA" id="ARBA00023002"/>
    </source>
</evidence>
<dbReference type="Pfam" id="PF02738">
    <property type="entry name" value="MoCoBD_1"/>
    <property type="match status" value="1"/>
</dbReference>
<feature type="binding site" evidence="23">
    <location>
        <position position="150"/>
    </location>
    <ligand>
        <name>[2Fe-2S] cluster</name>
        <dbReference type="ChEBI" id="CHEBI:190135"/>
        <label>2</label>
    </ligand>
</feature>
<dbReference type="InterPro" id="IPR001041">
    <property type="entry name" value="2Fe-2S_ferredoxin-type"/>
</dbReference>
<dbReference type="VEuPathDB" id="VectorBase:CSON014821"/>
<evidence type="ECO:0000256" key="9">
    <source>
        <dbReference type="ARBA" id="ARBA00022714"/>
    </source>
</evidence>
<feature type="binding site" evidence="23">
    <location>
        <position position="45"/>
    </location>
    <ligand>
        <name>[2Fe-2S] cluster</name>
        <dbReference type="ChEBI" id="CHEBI:190135"/>
        <label>1</label>
    </ligand>
</feature>
<dbReference type="PANTHER" id="PTHR45444:SF3">
    <property type="entry name" value="XANTHINE DEHYDROGENASE"/>
    <property type="match status" value="1"/>
</dbReference>
<dbReference type="Pfam" id="PF03450">
    <property type="entry name" value="CO_deh_flav_C"/>
    <property type="match status" value="1"/>
</dbReference>
<keyword evidence="13 23" id="KW-0408">Iron</keyword>
<evidence type="ECO:0000256" key="3">
    <source>
        <dbReference type="ARBA" id="ARBA00006849"/>
    </source>
</evidence>
<evidence type="ECO:0000256" key="19">
    <source>
        <dbReference type="ARBA" id="ARBA00049517"/>
    </source>
</evidence>
<dbReference type="GO" id="GO:0005506">
    <property type="term" value="F:iron ion binding"/>
    <property type="evidence" value="ECO:0007669"/>
    <property type="project" value="InterPro"/>
</dbReference>
<dbReference type="SMART" id="SM01092">
    <property type="entry name" value="CO_deh_flav_C"/>
    <property type="match status" value="1"/>
</dbReference>
<evidence type="ECO:0000259" key="26">
    <source>
        <dbReference type="PROSITE" id="PS51387"/>
    </source>
</evidence>
<feature type="binding site" evidence="23">
    <location>
        <position position="1088"/>
    </location>
    <ligand>
        <name>Mo-molybdopterin</name>
        <dbReference type="ChEBI" id="CHEBI:71302"/>
    </ligand>
    <ligandPart>
        <name>Mo</name>
        <dbReference type="ChEBI" id="CHEBI:28685"/>
    </ligandPart>
</feature>
<dbReference type="Gene3D" id="3.30.43.10">
    <property type="entry name" value="Uridine Diphospho-n-acetylenolpyruvylglucosamine Reductase, domain 2"/>
    <property type="match status" value="1"/>
</dbReference>
<keyword evidence="7 23" id="KW-0500">Molybdenum</keyword>
<dbReference type="EC" id="1.17.1.4" evidence="5"/>
<evidence type="ECO:0000256" key="24">
    <source>
        <dbReference type="SAM" id="MobiDB-lite"/>
    </source>
</evidence>
<comment type="cofactor">
    <cofactor evidence="17">
        <name>[2Fe-2S] cluster</name>
        <dbReference type="ChEBI" id="CHEBI:190135"/>
    </cofactor>
</comment>
<dbReference type="InterPro" id="IPR046867">
    <property type="entry name" value="AldOxase/xan_DH_MoCoBD2"/>
</dbReference>
<proteinExistence type="inferred from homology"/>
<evidence type="ECO:0000313" key="27">
    <source>
        <dbReference type="EMBL" id="SSX07425.1"/>
    </source>
</evidence>
<dbReference type="SUPFAM" id="SSF47741">
    <property type="entry name" value="CO dehydrogenase ISP C-domain like"/>
    <property type="match status" value="1"/>
</dbReference>
<dbReference type="Gene3D" id="3.30.365.10">
    <property type="entry name" value="Aldehyde oxidase/xanthine dehydrogenase, molybdopterin binding domain"/>
    <property type="match status" value="4"/>
</dbReference>
<dbReference type="Gene3D" id="3.30.390.50">
    <property type="entry name" value="CO dehydrogenase flavoprotein, C-terminal domain"/>
    <property type="match status" value="1"/>
</dbReference>
<comment type="cofactor">
    <cofactor evidence="23">
        <name>[2Fe-2S] cluster</name>
        <dbReference type="ChEBI" id="CHEBI:190135"/>
    </cofactor>
    <text evidence="23">Binds 2 [2Fe-2S] clusters.</text>
</comment>
<keyword evidence="11 22" id="KW-0274">FAD</keyword>
<dbReference type="SUPFAM" id="SSF54292">
    <property type="entry name" value="2Fe-2S ferredoxin-like"/>
    <property type="match status" value="1"/>
</dbReference>
<feature type="binding site" evidence="23">
    <location>
        <position position="776"/>
    </location>
    <ligand>
        <name>Mo-molybdopterin</name>
        <dbReference type="ChEBI" id="CHEBI:71302"/>
    </ligand>
    <ligandPart>
        <name>Mo</name>
        <dbReference type="ChEBI" id="CHEBI:28685"/>
    </ligandPart>
</feature>
<dbReference type="PIRSF" id="PIRSF000127">
    <property type="entry name" value="Xanthine_DH"/>
    <property type="match status" value="1"/>
</dbReference>
<dbReference type="EMBL" id="UFQS01000874">
    <property type="protein sequence ID" value="SSX07425.1"/>
    <property type="molecule type" value="Genomic_DNA"/>
</dbReference>
<dbReference type="FunFam" id="3.30.365.10:FF:000004">
    <property type="entry name" value="Xanthine dehydrogenase oxidase"/>
    <property type="match status" value="1"/>
</dbReference>
<keyword evidence="15" id="KW-0520">NAD</keyword>
<comment type="similarity">
    <text evidence="3">Belongs to the xanthine dehydrogenase family.</text>
</comment>
<dbReference type="InterPro" id="IPR036884">
    <property type="entry name" value="2Fe-2S-bd_dom_sf"/>
</dbReference>
<dbReference type="Gene3D" id="1.10.150.120">
    <property type="entry name" value="[2Fe-2S]-binding domain"/>
    <property type="match status" value="1"/>
</dbReference>
<reference evidence="28" key="2">
    <citation type="submission" date="2018-07" db="EMBL/GenBank/DDBJ databases">
        <authorList>
            <person name="Quirk P.G."/>
            <person name="Krulwich T.A."/>
        </authorList>
    </citation>
    <scope>NUCLEOTIDE SEQUENCE</scope>
</reference>
<dbReference type="SUPFAM" id="SSF55447">
    <property type="entry name" value="CO dehydrogenase flavoprotein C-terminal domain-like"/>
    <property type="match status" value="1"/>
</dbReference>
<evidence type="ECO:0000256" key="21">
    <source>
        <dbReference type="PIRSR" id="PIRSR000127-1"/>
    </source>
</evidence>
<evidence type="ECO:0000256" key="11">
    <source>
        <dbReference type="ARBA" id="ARBA00022827"/>
    </source>
</evidence>
<comment type="catalytic activity">
    <reaction evidence="18">
        <text>xanthine + NAD(+) + H2O = urate + NADH + H(+)</text>
        <dbReference type="Rhea" id="RHEA:16669"/>
        <dbReference type="ChEBI" id="CHEBI:15377"/>
        <dbReference type="ChEBI" id="CHEBI:15378"/>
        <dbReference type="ChEBI" id="CHEBI:17712"/>
        <dbReference type="ChEBI" id="CHEBI:17775"/>
        <dbReference type="ChEBI" id="CHEBI:57540"/>
        <dbReference type="ChEBI" id="CHEBI:57945"/>
        <dbReference type="EC" id="1.17.1.4"/>
    </reaction>
</comment>
<comment type="subunit">
    <text evidence="4">Homodimer.</text>
</comment>
<dbReference type="InterPro" id="IPR036856">
    <property type="entry name" value="Ald_Oxase/Xan_DH_a/b_sf"/>
</dbReference>
<keyword evidence="16" id="KW-0576">Peroxisome</keyword>
<feature type="binding site" evidence="23">
    <location>
        <position position="115"/>
    </location>
    <ligand>
        <name>[2Fe-2S] cluster</name>
        <dbReference type="ChEBI" id="CHEBI:190135"/>
        <label>2</label>
    </ligand>
</feature>
<keyword evidence="8" id="KW-0285">Flavoprotein</keyword>
<dbReference type="InterPro" id="IPR016169">
    <property type="entry name" value="FAD-bd_PCMH_sub2"/>
</dbReference>
<evidence type="ECO:0000313" key="28">
    <source>
        <dbReference type="EMBL" id="SSX27767.1"/>
    </source>
</evidence>
<feature type="region of interest" description="Disordered" evidence="24">
    <location>
        <begin position="1327"/>
        <end position="1346"/>
    </location>
</feature>
<feature type="active site" description="Proton acceptor" evidence="21">
    <location>
        <position position="1270"/>
    </location>
</feature>
<dbReference type="FunFam" id="1.10.150.120:FF:000001">
    <property type="entry name" value="Aldehyde oxidase 1"/>
    <property type="match status" value="1"/>
</dbReference>
<evidence type="ECO:0000256" key="16">
    <source>
        <dbReference type="ARBA" id="ARBA00023140"/>
    </source>
</evidence>
<feature type="binding site" evidence="23">
    <location>
        <position position="118"/>
    </location>
    <ligand>
        <name>[2Fe-2S] cluster</name>
        <dbReference type="ChEBI" id="CHEBI:190135"/>
        <label>2</label>
    </ligand>
</feature>
<feature type="binding site" evidence="23">
    <location>
        <position position="75"/>
    </location>
    <ligand>
        <name>[2Fe-2S] cluster</name>
        <dbReference type="ChEBI" id="CHEBI:190135"/>
        <label>1</label>
    </ligand>
</feature>
<gene>
    <name evidence="28" type="primary">CSON014821</name>
</gene>
<dbReference type="InterPro" id="IPR036318">
    <property type="entry name" value="FAD-bd_PCMH-like_sf"/>
</dbReference>
<feature type="binding site" evidence="23">
    <location>
        <position position="152"/>
    </location>
    <ligand>
        <name>[2Fe-2S] cluster</name>
        <dbReference type="ChEBI" id="CHEBI:190135"/>
        <label>2</label>
    </ligand>
</feature>
<evidence type="ECO:0000256" key="5">
    <source>
        <dbReference type="ARBA" id="ARBA00013123"/>
    </source>
</evidence>
<evidence type="ECO:0000256" key="1">
    <source>
        <dbReference type="ARBA" id="ARBA00001974"/>
    </source>
</evidence>
<keyword evidence="14 23" id="KW-0411">Iron-sulfur</keyword>